<dbReference type="GO" id="GO:0008495">
    <property type="term" value="F:protoheme IX farnesyltransferase activity"/>
    <property type="evidence" value="ECO:0007669"/>
    <property type="project" value="InterPro"/>
</dbReference>
<comment type="caution">
    <text evidence="17">The sequence shown here is derived from an EMBL/GenBank/DDBJ whole genome shotgun (WGS) entry which is preliminary data.</text>
</comment>
<dbReference type="InterPro" id="IPR032867">
    <property type="entry name" value="DYW_dom"/>
</dbReference>
<feature type="compositionally biased region" description="Polar residues" evidence="14">
    <location>
        <begin position="80"/>
        <end position="97"/>
    </location>
</feature>
<evidence type="ECO:0000256" key="10">
    <source>
        <dbReference type="ARBA" id="ARBA00023133"/>
    </source>
</evidence>
<dbReference type="Proteomes" id="UP000290289">
    <property type="component" value="Chromosome 15"/>
</dbReference>
<keyword evidence="9" id="KW-0496">Mitochondrion</keyword>
<evidence type="ECO:0000259" key="16">
    <source>
        <dbReference type="Pfam" id="PF14432"/>
    </source>
</evidence>
<dbReference type="InterPro" id="IPR044878">
    <property type="entry name" value="UbiA_sf"/>
</dbReference>
<evidence type="ECO:0000313" key="17">
    <source>
        <dbReference type="EMBL" id="RXH73574.1"/>
    </source>
</evidence>
<dbReference type="Pfam" id="PF20430">
    <property type="entry name" value="Eplus_motif"/>
    <property type="match status" value="1"/>
</dbReference>
<reference evidence="17 18" key="1">
    <citation type="submission" date="2018-10" db="EMBL/GenBank/DDBJ databases">
        <title>A high-quality apple genome assembly.</title>
        <authorList>
            <person name="Hu J."/>
        </authorList>
    </citation>
    <scope>NUCLEOTIDE SEQUENCE [LARGE SCALE GENOMIC DNA]</scope>
    <source>
        <strain evidence="18">cv. HFTH1</strain>
        <tissue evidence="17">Young leaf</tissue>
    </source>
</reference>
<feature type="region of interest" description="Disordered" evidence="14">
    <location>
        <begin position="1100"/>
        <end position="1128"/>
    </location>
</feature>
<dbReference type="CDD" id="cd13957">
    <property type="entry name" value="PT_UbiA_Cox10"/>
    <property type="match status" value="1"/>
</dbReference>
<dbReference type="PANTHER" id="PTHR43448">
    <property type="entry name" value="PROTOHEME IX FARNESYLTRANSFERASE, MITOCHONDRIAL"/>
    <property type="match status" value="1"/>
</dbReference>
<name>A0A498HTI7_MALDO</name>
<dbReference type="PANTHER" id="PTHR43448:SF2">
    <property type="entry name" value="PROTOHEME IX FARNESYLTRANSFERASE, MITOCHONDRIAL"/>
    <property type="match status" value="1"/>
</dbReference>
<dbReference type="Pfam" id="PF01535">
    <property type="entry name" value="PPR"/>
    <property type="match status" value="4"/>
</dbReference>
<dbReference type="InterPro" id="IPR000537">
    <property type="entry name" value="UbiA_prenyltransferase"/>
</dbReference>
<feature type="domain" description="DYW" evidence="16">
    <location>
        <begin position="606"/>
        <end position="683"/>
    </location>
</feature>
<dbReference type="GO" id="GO:0005739">
    <property type="term" value="C:mitochondrion"/>
    <property type="evidence" value="ECO:0007669"/>
    <property type="project" value="UniProtKB-SubCell"/>
</dbReference>
<feature type="transmembrane region" description="Helical" evidence="15">
    <location>
        <begin position="792"/>
        <end position="816"/>
    </location>
</feature>
<dbReference type="InterPro" id="IPR006369">
    <property type="entry name" value="Protohaem_IX_farnesylTrfase"/>
</dbReference>
<feature type="transmembrane region" description="Helical" evidence="15">
    <location>
        <begin position="915"/>
        <end position="938"/>
    </location>
</feature>
<evidence type="ECO:0000256" key="14">
    <source>
        <dbReference type="SAM" id="MobiDB-lite"/>
    </source>
</evidence>
<evidence type="ECO:0000256" key="9">
    <source>
        <dbReference type="ARBA" id="ARBA00023128"/>
    </source>
</evidence>
<feature type="transmembrane region" description="Helical" evidence="15">
    <location>
        <begin position="950"/>
        <end position="969"/>
    </location>
</feature>
<dbReference type="Gene3D" id="1.10.357.140">
    <property type="entry name" value="UbiA prenyltransferase"/>
    <property type="match status" value="1"/>
</dbReference>
<feature type="repeat" description="PPR" evidence="13">
    <location>
        <begin position="369"/>
        <end position="403"/>
    </location>
</feature>
<dbReference type="AlphaFoldDB" id="A0A498HTI7"/>
<evidence type="ECO:0000256" key="15">
    <source>
        <dbReference type="SAM" id="Phobius"/>
    </source>
</evidence>
<dbReference type="STRING" id="3750.A0A498HTI7"/>
<dbReference type="Gene3D" id="1.25.40.10">
    <property type="entry name" value="Tetratricopeptide repeat domain"/>
    <property type="match status" value="1"/>
</dbReference>
<evidence type="ECO:0000256" key="1">
    <source>
        <dbReference type="ARBA" id="ARBA00004141"/>
    </source>
</evidence>
<dbReference type="PROSITE" id="PS51375">
    <property type="entry name" value="PPR"/>
    <property type="match status" value="1"/>
</dbReference>
<keyword evidence="7" id="KW-0809">Transit peptide</keyword>
<accession>A0A498HTI7</accession>
<comment type="subcellular location">
    <subcellularLocation>
        <location evidence="1">Membrane</location>
        <topology evidence="1">Multi-pass membrane protein</topology>
    </subcellularLocation>
    <subcellularLocation>
        <location evidence="2">Mitochondrion</location>
    </subcellularLocation>
</comment>
<keyword evidence="6" id="KW-0677">Repeat</keyword>
<dbReference type="InterPro" id="IPR046849">
    <property type="entry name" value="E2_motif"/>
</dbReference>
<keyword evidence="5 15" id="KW-0812">Transmembrane</keyword>
<gene>
    <name evidence="17" type="ORF">DVH24_016396</name>
</gene>
<dbReference type="InterPro" id="IPR011990">
    <property type="entry name" value="TPR-like_helical_dom_sf"/>
</dbReference>
<evidence type="ECO:0000256" key="3">
    <source>
        <dbReference type="ARBA" id="ARBA00006643"/>
    </source>
</evidence>
<feature type="transmembrane region" description="Helical" evidence="15">
    <location>
        <begin position="837"/>
        <end position="857"/>
    </location>
</feature>
<evidence type="ECO:0000256" key="2">
    <source>
        <dbReference type="ARBA" id="ARBA00004173"/>
    </source>
</evidence>
<comment type="similarity">
    <text evidence="3">Belongs to the PPR family. PCMP-H subfamily.</text>
</comment>
<dbReference type="FunFam" id="1.25.40.10:FF:000503">
    <property type="entry name" value="Pentatricopeptide repeat-containing protein, mitochondrial"/>
    <property type="match status" value="1"/>
</dbReference>
<keyword evidence="18" id="KW-1185">Reference proteome</keyword>
<evidence type="ECO:0000256" key="11">
    <source>
        <dbReference type="ARBA" id="ARBA00023136"/>
    </source>
</evidence>
<keyword evidence="10" id="KW-0350">Heme biosynthesis</keyword>
<evidence type="ECO:0000256" key="5">
    <source>
        <dbReference type="ARBA" id="ARBA00022692"/>
    </source>
</evidence>
<evidence type="ECO:0000256" key="12">
    <source>
        <dbReference type="ARBA" id="ARBA00030253"/>
    </source>
</evidence>
<dbReference type="NCBIfam" id="TIGR00756">
    <property type="entry name" value="PPR"/>
    <property type="match status" value="2"/>
</dbReference>
<proteinExistence type="inferred from homology"/>
<dbReference type="Pfam" id="PF14432">
    <property type="entry name" value="DYW_deaminase"/>
    <property type="match status" value="1"/>
</dbReference>
<evidence type="ECO:0000256" key="4">
    <source>
        <dbReference type="ARBA" id="ARBA00022679"/>
    </source>
</evidence>
<feature type="transmembrane region" description="Helical" evidence="15">
    <location>
        <begin position="1063"/>
        <end position="1083"/>
    </location>
</feature>
<organism evidence="17 18">
    <name type="scientific">Malus domestica</name>
    <name type="common">Apple</name>
    <name type="synonym">Pyrus malus</name>
    <dbReference type="NCBI Taxonomy" id="3750"/>
    <lineage>
        <taxon>Eukaryota</taxon>
        <taxon>Viridiplantae</taxon>
        <taxon>Streptophyta</taxon>
        <taxon>Embryophyta</taxon>
        <taxon>Tracheophyta</taxon>
        <taxon>Spermatophyta</taxon>
        <taxon>Magnoliopsida</taxon>
        <taxon>eudicotyledons</taxon>
        <taxon>Gunneridae</taxon>
        <taxon>Pentapetalae</taxon>
        <taxon>rosids</taxon>
        <taxon>fabids</taxon>
        <taxon>Rosales</taxon>
        <taxon>Rosaceae</taxon>
        <taxon>Amygdaloideae</taxon>
        <taxon>Maleae</taxon>
        <taxon>Malus</taxon>
    </lineage>
</organism>
<dbReference type="EMBL" id="RDQH01000341">
    <property type="protein sequence ID" value="RXH73574.1"/>
    <property type="molecule type" value="Genomic_DNA"/>
</dbReference>
<dbReference type="FunFam" id="1.10.357.140:FF:000006">
    <property type="entry name" value="Protoheme IX farnesyltransferase, mitochondrial"/>
    <property type="match status" value="1"/>
</dbReference>
<dbReference type="Pfam" id="PF01040">
    <property type="entry name" value="UbiA"/>
    <property type="match status" value="1"/>
</dbReference>
<evidence type="ECO:0000256" key="8">
    <source>
        <dbReference type="ARBA" id="ARBA00022989"/>
    </source>
</evidence>
<sequence length="1147" mass="127933">MWKRVVQAPSAQLQTLASQRSSCLKHSFRLLIFSPSSSSMTLFQRYPALSSTHATFTSCSSASAFMGHEHEEFEAEHQSRINTSKQSGMDNGYYGQNSGQVQQKLNGACADGSRDPQYSQSNNGIFWRSTGNEFMNDPVQQNGNFRGYYGHENRWLQKTPNLHGKHLGNGNIQNPYVSRKEPSIEVRQNPDDFKSQVNSGSQGNHNQNSMQSYAHYRQNTNGYSEMHQPNPNYGQHQQNSSYGNGQYQQHPSYGQYQQNPSYEQYQTNSGAFQNTIVDSHIGSESKSEAQLIEASEDSPSSSSLEELDRFCKEGKVKEAVEILGLLEKQHVHVDLHHFLQLMQACGEAKALEEAKVVHDSITRLLPPLNVSTYNKILEMYSKCGSMDNAFLVFNKMPNRNLTSWDIMITWFAKNGLGEDAIDLFTQFKKAGLKPDGQLFIGVLYACSVVGDINEGLLHFESMSKDYGIVPNVDHYVSVVDMLGSMGYLDEALEFIEKMPLEPNVDVWKTLMNHCRVHGQLELGDRCAELIEQLHPSCLDEQSKAGLIPVKESDLVKEKEKKKIAAQNLLEVRSRVHEYRAGDKSHPENDEIYAQLRGLREQMKEAGYIPETRFVLHDIDQEGKEDALLAHSERLALAHGLISSSARSTIRVIKNLRVCGDCHNALKIISKIVGRELIMRDAKSCSICREIGLCKYELLFNFAARSFDVLRNLDVISIALLRRVMVIFVNSVRIFVKMISRRWHPGPRTWPATMGSAIGSSPKLASVFHFHRILVIATSGTGFILGSGHAIDFAGLCCTCAGTMMVAASANSLNQAFEKQNDAKMNRTKNRPLPSGRITIPHAVTLASAAGLAGTALLASKANMLAAGLGASNLILYAFVYTPLKQIHPVNTWVGAVVGAIPPLLGWAAASGQVSLNAMLLPAALYFWQIPHFMALAYLCRNDYAPEGMNFWVFHGLTLIFMSSVEKIQLVHLEIVSEQEFYFLPLLSWALFRMFSLADASGQRTASVALRNCIYMIPLGFLAYDWGMTSGWFCLESTLLTLAIAATSFSFYRDRTTHKARKMFHASLLYLPVFMSGIMFHRIVDNQQSLSEENLESSVEVSLSSQDGNVKRKSRSRNSTDGSQVRPPVSYASIAPFPFLPVPSYADP</sequence>
<keyword evidence="11 15" id="KW-0472">Membrane</keyword>
<feature type="transmembrane region" description="Helical" evidence="15">
    <location>
        <begin position="892"/>
        <end position="909"/>
    </location>
</feature>
<feature type="region of interest" description="Disordered" evidence="14">
    <location>
        <begin position="221"/>
        <end position="258"/>
    </location>
</feature>
<dbReference type="InterPro" id="IPR002885">
    <property type="entry name" value="PPR_rpt"/>
</dbReference>
<keyword evidence="8 15" id="KW-1133">Transmembrane helix</keyword>
<keyword evidence="4" id="KW-0808">Transferase</keyword>
<evidence type="ECO:0000256" key="13">
    <source>
        <dbReference type="PROSITE-ProRule" id="PRU00708"/>
    </source>
</evidence>
<protein>
    <recommendedName>
        <fullName evidence="12">Heme O synthase</fullName>
    </recommendedName>
</protein>
<dbReference type="GO" id="GO:0008270">
    <property type="term" value="F:zinc ion binding"/>
    <property type="evidence" value="ECO:0007669"/>
    <property type="project" value="InterPro"/>
</dbReference>
<feature type="transmembrane region" description="Helical" evidence="15">
    <location>
        <begin position="1029"/>
        <end position="1051"/>
    </location>
</feature>
<evidence type="ECO:0000313" key="18">
    <source>
        <dbReference type="Proteomes" id="UP000290289"/>
    </source>
</evidence>
<feature type="region of interest" description="Disordered" evidence="14">
    <location>
        <begin position="282"/>
        <end position="306"/>
    </location>
</feature>
<feature type="transmembrane region" description="Helical" evidence="15">
    <location>
        <begin position="863"/>
        <end position="880"/>
    </location>
</feature>
<dbReference type="GO" id="GO:0006784">
    <property type="term" value="P:heme A biosynthetic process"/>
    <property type="evidence" value="ECO:0007669"/>
    <property type="project" value="TreeGrafter"/>
</dbReference>
<feature type="region of interest" description="Disordered" evidence="14">
    <location>
        <begin position="73"/>
        <end position="97"/>
    </location>
</feature>
<evidence type="ECO:0000256" key="6">
    <source>
        <dbReference type="ARBA" id="ARBA00022737"/>
    </source>
</evidence>
<evidence type="ECO:0000256" key="7">
    <source>
        <dbReference type="ARBA" id="ARBA00022946"/>
    </source>
</evidence>
<dbReference type="GO" id="GO:0016020">
    <property type="term" value="C:membrane"/>
    <property type="evidence" value="ECO:0007669"/>
    <property type="project" value="UniProtKB-SubCell"/>
</dbReference>